<dbReference type="Gene3D" id="2.60.40.10">
    <property type="entry name" value="Immunoglobulins"/>
    <property type="match status" value="1"/>
</dbReference>
<evidence type="ECO:0000313" key="2">
    <source>
        <dbReference type="EMBL" id="PIR78619.1"/>
    </source>
</evidence>
<keyword evidence="1" id="KW-0812">Transmembrane</keyword>
<dbReference type="Pfam" id="PF13413">
    <property type="entry name" value="HTH_25"/>
    <property type="match status" value="1"/>
</dbReference>
<dbReference type="EMBL" id="PFBU01000010">
    <property type="protein sequence ID" value="PIR78619.1"/>
    <property type="molecule type" value="Genomic_DNA"/>
</dbReference>
<protein>
    <submittedName>
        <fullName evidence="2">Uncharacterized protein</fullName>
    </submittedName>
</protein>
<dbReference type="InterPro" id="IPR013783">
    <property type="entry name" value="Ig-like_fold"/>
</dbReference>
<evidence type="ECO:0000256" key="1">
    <source>
        <dbReference type="SAM" id="Phobius"/>
    </source>
</evidence>
<evidence type="ECO:0000313" key="3">
    <source>
        <dbReference type="Proteomes" id="UP000230852"/>
    </source>
</evidence>
<comment type="caution">
    <text evidence="2">The sequence shown here is derived from an EMBL/GenBank/DDBJ whole genome shotgun (WGS) entry which is preliminary data.</text>
</comment>
<dbReference type="AlphaFoldDB" id="A0A2H0TZH1"/>
<proteinExistence type="predicted"/>
<feature type="transmembrane region" description="Helical" evidence="1">
    <location>
        <begin position="85"/>
        <end position="106"/>
    </location>
</feature>
<organism evidence="2 3">
    <name type="scientific">Candidatus Magasanikbacteria bacterium CG10_big_fil_rev_8_21_14_0_10_36_16</name>
    <dbReference type="NCBI Taxonomy" id="1974645"/>
    <lineage>
        <taxon>Bacteria</taxon>
        <taxon>Candidatus Magasanikiibacteriota</taxon>
    </lineage>
</organism>
<accession>A0A2H0TZH1</accession>
<dbReference type="Proteomes" id="UP000230852">
    <property type="component" value="Unassembled WGS sequence"/>
</dbReference>
<keyword evidence="1" id="KW-0472">Membrane</keyword>
<reference evidence="3" key="1">
    <citation type="submission" date="2017-09" db="EMBL/GenBank/DDBJ databases">
        <title>Depth-based differentiation of microbial function through sediment-hosted aquifers and enrichment of novel symbionts in the deep terrestrial subsurface.</title>
        <authorList>
            <person name="Probst A.J."/>
            <person name="Ladd B."/>
            <person name="Jarett J.K."/>
            <person name="Geller-Mcgrath D.E."/>
            <person name="Sieber C.M.K."/>
            <person name="Emerson J.B."/>
            <person name="Anantharaman K."/>
            <person name="Thomas B.C."/>
            <person name="Malmstrom R."/>
            <person name="Stieglmeier M."/>
            <person name="Klingl A."/>
            <person name="Woyke T."/>
            <person name="Ryan C.M."/>
            <person name="Banfield J.F."/>
        </authorList>
    </citation>
    <scope>NUCLEOTIDE SEQUENCE [LARGE SCALE GENOMIC DNA]</scope>
</reference>
<feature type="non-terminal residue" evidence="2">
    <location>
        <position position="1"/>
    </location>
</feature>
<keyword evidence="1" id="KW-1133">Transmembrane helix</keyword>
<gene>
    <name evidence="2" type="ORF">COU28_00610</name>
</gene>
<dbReference type="Gene3D" id="1.10.260.40">
    <property type="entry name" value="lambda repressor-like DNA-binding domains"/>
    <property type="match status" value="1"/>
</dbReference>
<dbReference type="GO" id="GO:0003677">
    <property type="term" value="F:DNA binding"/>
    <property type="evidence" value="ECO:0007669"/>
    <property type="project" value="InterPro"/>
</dbReference>
<sequence>ISLSELELRTKINKAYLQAIEECRFSDLPQSALYKKNFVKKYVQALGEDTRCFVEQFVNEELTYDVPVVVATDLKKYHFSNIPNILRFSLFSVVVASLLLFLGFHIKNVLTPPSLVVLAPENGFISNSNFIDVNGKTDPEIQITINSEAVKNDENGNFNQSINLLPGINTFVIEAKNKHGKTTEEVRNVIYKNSGGISLK</sequence>
<dbReference type="Pfam" id="PF09136">
    <property type="entry name" value="Glucodextran_B"/>
    <property type="match status" value="1"/>
</dbReference>
<dbReference type="InterPro" id="IPR010982">
    <property type="entry name" value="Lambda_DNA-bd_dom_sf"/>
</dbReference>
<name>A0A2H0TZH1_9BACT</name>